<evidence type="ECO:0000313" key="4">
    <source>
        <dbReference type="Proteomes" id="UP000676336"/>
    </source>
</evidence>
<sequence length="43" mass="5042">EARRRFEPTANVNNTNGYERLSTGHDESAFEYNKNNVRINDNK</sequence>
<dbReference type="AlphaFoldDB" id="A0A8S2XW06"/>
<comment type="caution">
    <text evidence="2">The sequence shown here is derived from an EMBL/GenBank/DDBJ whole genome shotgun (WGS) entry which is preliminary data.</text>
</comment>
<reference evidence="2" key="1">
    <citation type="submission" date="2021-02" db="EMBL/GenBank/DDBJ databases">
        <authorList>
            <person name="Nowell W R."/>
        </authorList>
    </citation>
    <scope>NUCLEOTIDE SEQUENCE</scope>
</reference>
<evidence type="ECO:0000313" key="2">
    <source>
        <dbReference type="EMBL" id="CAF4517139.1"/>
    </source>
</evidence>
<evidence type="ECO:0000256" key="1">
    <source>
        <dbReference type="SAM" id="MobiDB-lite"/>
    </source>
</evidence>
<gene>
    <name evidence="3" type="ORF">GIL414_LOCUS44015</name>
    <name evidence="2" type="ORF">SMN809_LOCUS35643</name>
</gene>
<dbReference type="Proteomes" id="UP000676336">
    <property type="component" value="Unassembled WGS sequence"/>
</dbReference>
<proteinExistence type="predicted"/>
<dbReference type="EMBL" id="CAJOBI010085527">
    <property type="protein sequence ID" value="CAF4517139.1"/>
    <property type="molecule type" value="Genomic_DNA"/>
</dbReference>
<feature type="non-terminal residue" evidence="2">
    <location>
        <position position="1"/>
    </location>
</feature>
<dbReference type="EMBL" id="CAJOBJ010131758">
    <property type="protein sequence ID" value="CAF4724784.1"/>
    <property type="molecule type" value="Genomic_DNA"/>
</dbReference>
<name>A0A8S2XW06_9BILA</name>
<dbReference type="Proteomes" id="UP000681720">
    <property type="component" value="Unassembled WGS sequence"/>
</dbReference>
<feature type="region of interest" description="Disordered" evidence="1">
    <location>
        <begin position="1"/>
        <end position="43"/>
    </location>
</feature>
<evidence type="ECO:0000313" key="3">
    <source>
        <dbReference type="EMBL" id="CAF4724784.1"/>
    </source>
</evidence>
<feature type="non-terminal residue" evidence="2">
    <location>
        <position position="43"/>
    </location>
</feature>
<organism evidence="2 4">
    <name type="scientific">Rotaria magnacalcarata</name>
    <dbReference type="NCBI Taxonomy" id="392030"/>
    <lineage>
        <taxon>Eukaryota</taxon>
        <taxon>Metazoa</taxon>
        <taxon>Spiralia</taxon>
        <taxon>Gnathifera</taxon>
        <taxon>Rotifera</taxon>
        <taxon>Eurotatoria</taxon>
        <taxon>Bdelloidea</taxon>
        <taxon>Philodinida</taxon>
        <taxon>Philodinidae</taxon>
        <taxon>Rotaria</taxon>
    </lineage>
</organism>
<feature type="compositionally biased region" description="Polar residues" evidence="1">
    <location>
        <begin position="33"/>
        <end position="43"/>
    </location>
</feature>
<protein>
    <submittedName>
        <fullName evidence="2">Uncharacterized protein</fullName>
    </submittedName>
</protein>
<accession>A0A8S2XW06</accession>